<dbReference type="Proteomes" id="UP000000819">
    <property type="component" value="Chromosome IV"/>
</dbReference>
<dbReference type="EMBL" id="AL590444">
    <property type="protein sequence ID" value="SKD10695.1"/>
    <property type="molecule type" value="Genomic_DNA"/>
</dbReference>
<proteinExistence type="predicted"/>
<reference evidence="1 2" key="1">
    <citation type="journal article" date="2001" name="Nature">
        <title>Genome sequence and gene compaction of the eukaryote parasite Encephalitozoon cuniculi.</title>
        <authorList>
            <person name="Katinka M.D."/>
            <person name="Duprat S."/>
            <person name="Cornillot E."/>
            <person name="Metenier G."/>
            <person name="Thomarat F."/>
            <person name="Prensier G."/>
            <person name="Barbe V."/>
            <person name="Peyretaillade E."/>
            <person name="Brottier P."/>
            <person name="Wincker P."/>
            <person name="Delbac F."/>
            <person name="El Alaoui H."/>
            <person name="Peyret P."/>
            <person name="Saurin W."/>
            <person name="Gouy M."/>
            <person name="Weissenbach J."/>
            <person name="Vivares C.P."/>
        </authorList>
    </citation>
    <scope>NUCLEOTIDE SEQUENCE [LARGE SCALE GENOMIC DNA]</scope>
    <source>
        <strain evidence="1 2">GB-M1</strain>
    </source>
</reference>
<reference evidence="1 2" key="2">
    <citation type="journal article" date="2009" name="BMC Genomics">
        <title>Identification of transcriptional signals in Encephalitozoon cuniculi widespread among Microsporidia phylum: support for accurate structural genome annotation.</title>
        <authorList>
            <person name="Peyretaillade E."/>
            <person name="Goncalves O."/>
            <person name="Terrat S."/>
            <person name="Dugat-Bony E."/>
            <person name="Wincker P."/>
            <person name="Cornman R.S."/>
            <person name="Evans J.D."/>
            <person name="Delbac F."/>
            <person name="Peyret P."/>
        </authorList>
    </citation>
    <scope>NUCLEOTIDE SEQUENCE [LARGE SCALE GENOMIC DNA]</scope>
    <source>
        <strain evidence="1 2">GB-M1</strain>
    </source>
</reference>
<dbReference type="KEGG" id="ecu:ECU04_1635"/>
<evidence type="ECO:0000313" key="1">
    <source>
        <dbReference type="EMBL" id="SKD10695.1"/>
    </source>
</evidence>
<accession>A0A1T5PD63</accession>
<protein>
    <submittedName>
        <fullName evidence="1">ECU04_1635 protein</fullName>
    </submittedName>
</protein>
<organism evidence="1 2">
    <name type="scientific">Encephalitozoon cuniculi (strain GB-M1)</name>
    <name type="common">Microsporidian parasite</name>
    <dbReference type="NCBI Taxonomy" id="284813"/>
    <lineage>
        <taxon>Eukaryota</taxon>
        <taxon>Fungi</taxon>
        <taxon>Fungi incertae sedis</taxon>
        <taxon>Microsporidia</taxon>
        <taxon>Unikaryonidae</taxon>
        <taxon>Encephalitozoon</taxon>
    </lineage>
</organism>
<dbReference type="OrthoDB" id="10358504at2759"/>
<keyword evidence="2" id="KW-1185">Reference proteome</keyword>
<dbReference type="AlphaFoldDB" id="A0A1T5PD63"/>
<dbReference type="GeneID" id="77136349"/>
<name>A0A1T5PD63_ENCCU</name>
<dbReference type="InParanoid" id="A0A1T5PD63"/>
<evidence type="ECO:0000313" key="2">
    <source>
        <dbReference type="Proteomes" id="UP000000819"/>
    </source>
</evidence>
<dbReference type="RefSeq" id="NP_001402581.1">
    <property type="nucleotide sequence ID" value="NM_001415609.1"/>
</dbReference>
<sequence length="55" mass="6078">MNSGKYVESIEKIELLLKSLRSVLNGIKNGAVNQKDIDNIKESLFAIKANARSCL</sequence>
<gene>
    <name evidence="1" type="ordered locus">ECU04_1635</name>
</gene>